<name>A0ABV8PZ83_9BACT</name>
<protein>
    <recommendedName>
        <fullName evidence="4">DUF4252 domain-containing protein</fullName>
    </recommendedName>
</protein>
<proteinExistence type="predicted"/>
<feature type="chain" id="PRO_5046556323" description="DUF4252 domain-containing protein" evidence="1">
    <location>
        <begin position="22"/>
        <end position="178"/>
    </location>
</feature>
<evidence type="ECO:0000256" key="1">
    <source>
        <dbReference type="SAM" id="SignalP"/>
    </source>
</evidence>
<evidence type="ECO:0000313" key="3">
    <source>
        <dbReference type="Proteomes" id="UP001595906"/>
    </source>
</evidence>
<dbReference type="EMBL" id="JBHSDC010000022">
    <property type="protein sequence ID" value="MFC4232448.1"/>
    <property type="molecule type" value="Genomic_DNA"/>
</dbReference>
<accession>A0ABV8PZ83</accession>
<sequence length="178" mass="19268">MIQRLFILVAMLLVIAAPLLAQTPQQLTTLKAQANAIATAIKKQDFKTVIKMTNPKVVAAAGGEAKMLEQLSKGMGVMKAKGMNVSINNVVIGEPSVFIKVKKQLQCTVPDKIEIKMMGGTMSTNSTLIAISDDDGKTWNFIDAMGKNIATIKQVLPDISDKLVIAKMEQPQFVPDKL</sequence>
<gene>
    <name evidence="2" type="ORF">ACFOW1_11130</name>
</gene>
<keyword evidence="1" id="KW-0732">Signal</keyword>
<dbReference type="RefSeq" id="WP_379014303.1">
    <property type="nucleotide sequence ID" value="NZ_JBHSDC010000022.1"/>
</dbReference>
<organism evidence="2 3">
    <name type="scientific">Parasediminibacterium paludis</name>
    <dbReference type="NCBI Taxonomy" id="908966"/>
    <lineage>
        <taxon>Bacteria</taxon>
        <taxon>Pseudomonadati</taxon>
        <taxon>Bacteroidota</taxon>
        <taxon>Chitinophagia</taxon>
        <taxon>Chitinophagales</taxon>
        <taxon>Chitinophagaceae</taxon>
        <taxon>Parasediminibacterium</taxon>
    </lineage>
</organism>
<feature type="signal peptide" evidence="1">
    <location>
        <begin position="1"/>
        <end position="21"/>
    </location>
</feature>
<comment type="caution">
    <text evidence="2">The sequence shown here is derived from an EMBL/GenBank/DDBJ whole genome shotgun (WGS) entry which is preliminary data.</text>
</comment>
<dbReference type="Proteomes" id="UP001595906">
    <property type="component" value="Unassembled WGS sequence"/>
</dbReference>
<keyword evidence="3" id="KW-1185">Reference proteome</keyword>
<evidence type="ECO:0008006" key="4">
    <source>
        <dbReference type="Google" id="ProtNLM"/>
    </source>
</evidence>
<evidence type="ECO:0000313" key="2">
    <source>
        <dbReference type="EMBL" id="MFC4232448.1"/>
    </source>
</evidence>
<reference evidence="3" key="1">
    <citation type="journal article" date="2019" name="Int. J. Syst. Evol. Microbiol.">
        <title>The Global Catalogue of Microorganisms (GCM) 10K type strain sequencing project: providing services to taxonomists for standard genome sequencing and annotation.</title>
        <authorList>
            <consortium name="The Broad Institute Genomics Platform"/>
            <consortium name="The Broad Institute Genome Sequencing Center for Infectious Disease"/>
            <person name="Wu L."/>
            <person name="Ma J."/>
        </authorList>
    </citation>
    <scope>NUCLEOTIDE SEQUENCE [LARGE SCALE GENOMIC DNA]</scope>
    <source>
        <strain evidence="3">CECT 8010</strain>
    </source>
</reference>